<reference evidence="5" key="1">
    <citation type="submission" date="2013-10" db="EMBL/GenBank/DDBJ databases">
        <authorList>
            <person name="Gong Z."/>
            <person name="Wu Y."/>
        </authorList>
    </citation>
    <scope>NUCLEOTIDE SEQUENCE</scope>
</reference>
<dbReference type="GO" id="GO:0005576">
    <property type="term" value="C:extracellular region"/>
    <property type="evidence" value="ECO:0007669"/>
    <property type="project" value="UniProtKB-SubCell"/>
</dbReference>
<comment type="similarity">
    <text evidence="2">Belongs to the PBP/GOBP family.</text>
</comment>
<proteinExistence type="evidence at transcript level"/>
<feature type="signal peptide" evidence="4">
    <location>
        <begin position="1"/>
        <end position="26"/>
    </location>
</feature>
<dbReference type="Pfam" id="PF01395">
    <property type="entry name" value="PBP_GOBP"/>
    <property type="match status" value="1"/>
</dbReference>
<sequence length="146" mass="16702">MQSISRKYLLVLSSVVVVSLINSINGLELAEFQKTLKIVHDTCRTVTKVPEEKIQQLKNDNFIEDQDIKCYVHCAMEMLHIMEGVVGQFHVAEKHTDYIIPNELFESTIKAFGHCENLTNGMTDTCEAGYAMLKCFREGNKDFWLP</sequence>
<dbReference type="CDD" id="cd23992">
    <property type="entry name" value="PBP_GOBP"/>
    <property type="match status" value="1"/>
</dbReference>
<dbReference type="GO" id="GO:0005549">
    <property type="term" value="F:odorant binding"/>
    <property type="evidence" value="ECO:0007669"/>
    <property type="project" value="InterPro"/>
</dbReference>
<dbReference type="SUPFAM" id="SSF47565">
    <property type="entry name" value="Insect pheromone/odorant-binding proteins"/>
    <property type="match status" value="1"/>
</dbReference>
<evidence type="ECO:0000256" key="4">
    <source>
        <dbReference type="SAM" id="SignalP"/>
    </source>
</evidence>
<dbReference type="EMBL" id="KF782366">
    <property type="protein sequence ID" value="AHW83256.1"/>
    <property type="molecule type" value="mRNA"/>
</dbReference>
<reference evidence="5" key="2">
    <citation type="journal article" date="2014" name="Biochem. Biophys. Res. Commun.">
        <title>Identification and expression profile analysis of putative odorant-binding proteins in Sitodiplosis mosellana (Gehin) (Diptera: Cecidomyiidae).</title>
        <authorList>
            <person name="Gong Z.J."/>
            <person name="Miao J."/>
            <person name="Duan Y."/>
            <person name="Jiang Y.L."/>
            <person name="Li T."/>
            <person name="Wu Y.Q."/>
        </authorList>
    </citation>
    <scope>NUCLEOTIDE SEQUENCE</scope>
</reference>
<dbReference type="AlphaFoldDB" id="X5F9V3"/>
<accession>X5F9V3</accession>
<dbReference type="PANTHER" id="PTHR21364">
    <property type="entry name" value="GENERAL ODORANT-BINDING PROTEIN 19A"/>
    <property type="match status" value="1"/>
</dbReference>
<feature type="chain" id="PRO_5004955610" evidence="4">
    <location>
        <begin position="27"/>
        <end position="146"/>
    </location>
</feature>
<keyword evidence="3" id="KW-0964">Secreted</keyword>
<protein>
    <submittedName>
        <fullName evidence="5">Odorant binding protein OBP18</fullName>
    </submittedName>
</protein>
<dbReference type="SMART" id="SM00708">
    <property type="entry name" value="PhBP"/>
    <property type="match status" value="1"/>
</dbReference>
<evidence type="ECO:0000256" key="1">
    <source>
        <dbReference type="ARBA" id="ARBA00004613"/>
    </source>
</evidence>
<dbReference type="Gene3D" id="1.10.238.20">
    <property type="entry name" value="Pheromone/general odorant binding protein domain"/>
    <property type="match status" value="1"/>
</dbReference>
<name>X5F9V3_9DIPT</name>
<organism evidence="5">
    <name type="scientific">Sitodiplosis mosellana</name>
    <name type="common">orange wheat blossom midge</name>
    <dbReference type="NCBI Taxonomy" id="263140"/>
    <lineage>
        <taxon>Eukaryota</taxon>
        <taxon>Metazoa</taxon>
        <taxon>Ecdysozoa</taxon>
        <taxon>Arthropoda</taxon>
        <taxon>Hexapoda</taxon>
        <taxon>Insecta</taxon>
        <taxon>Pterygota</taxon>
        <taxon>Neoptera</taxon>
        <taxon>Endopterygota</taxon>
        <taxon>Diptera</taxon>
        <taxon>Nematocera</taxon>
        <taxon>Sciaroidea</taxon>
        <taxon>Cecidomyiidae</taxon>
        <taxon>Sitodiplosis</taxon>
    </lineage>
</organism>
<evidence type="ECO:0000256" key="2">
    <source>
        <dbReference type="ARBA" id="ARBA00008098"/>
    </source>
</evidence>
<dbReference type="InterPro" id="IPR006170">
    <property type="entry name" value="PBP/GOBP"/>
</dbReference>
<evidence type="ECO:0000313" key="5">
    <source>
        <dbReference type="EMBL" id="AHW83256.1"/>
    </source>
</evidence>
<evidence type="ECO:0000256" key="3">
    <source>
        <dbReference type="ARBA" id="ARBA00022525"/>
    </source>
</evidence>
<dbReference type="InterPro" id="IPR036728">
    <property type="entry name" value="PBP_GOBP_sf"/>
</dbReference>
<keyword evidence="4" id="KW-0732">Signal</keyword>
<comment type="subcellular location">
    <subcellularLocation>
        <location evidence="1">Secreted</location>
    </subcellularLocation>
</comment>
<dbReference type="PANTHER" id="PTHR21364:SF2">
    <property type="entry name" value="GENERAL ODORANT-BINDING PROTEIN 19A"/>
    <property type="match status" value="1"/>
</dbReference>